<evidence type="ECO:0000256" key="1">
    <source>
        <dbReference type="SAM" id="MobiDB-lite"/>
    </source>
</evidence>
<feature type="transmembrane region" description="Helical" evidence="2">
    <location>
        <begin position="124"/>
        <end position="146"/>
    </location>
</feature>
<name>A0A1B9GNB0_9TREE</name>
<keyword evidence="4" id="KW-1185">Reference proteome</keyword>
<protein>
    <submittedName>
        <fullName evidence="3">Uncharacterized protein</fullName>
    </submittedName>
</protein>
<organism evidence="3 4">
    <name type="scientific">Kwoniella heveanensis BCC8398</name>
    <dbReference type="NCBI Taxonomy" id="1296120"/>
    <lineage>
        <taxon>Eukaryota</taxon>
        <taxon>Fungi</taxon>
        <taxon>Dikarya</taxon>
        <taxon>Basidiomycota</taxon>
        <taxon>Agaricomycotina</taxon>
        <taxon>Tremellomycetes</taxon>
        <taxon>Tremellales</taxon>
        <taxon>Cryptococcaceae</taxon>
        <taxon>Kwoniella</taxon>
    </lineage>
</organism>
<evidence type="ECO:0000313" key="3">
    <source>
        <dbReference type="EMBL" id="OCF32463.1"/>
    </source>
</evidence>
<dbReference type="Proteomes" id="UP000092666">
    <property type="component" value="Unassembled WGS sequence"/>
</dbReference>
<keyword evidence="2" id="KW-0812">Transmembrane</keyword>
<gene>
    <name evidence="3" type="ORF">I316_05890</name>
</gene>
<proteinExistence type="predicted"/>
<reference evidence="4" key="2">
    <citation type="submission" date="2013-12" db="EMBL/GenBank/DDBJ databases">
        <title>Evolution of pathogenesis and genome organization in the Tremellales.</title>
        <authorList>
            <person name="Cuomo C."/>
            <person name="Litvintseva A."/>
            <person name="Heitman J."/>
            <person name="Chen Y."/>
            <person name="Sun S."/>
            <person name="Springer D."/>
            <person name="Dromer F."/>
            <person name="Young S."/>
            <person name="Zeng Q."/>
            <person name="Chapman S."/>
            <person name="Gujja S."/>
            <person name="Saif S."/>
            <person name="Birren B."/>
        </authorList>
    </citation>
    <scope>NUCLEOTIDE SEQUENCE [LARGE SCALE GENOMIC DNA]</scope>
    <source>
        <strain evidence="4">BCC8398</strain>
    </source>
</reference>
<accession>A0A1B9GNB0</accession>
<dbReference type="AlphaFoldDB" id="A0A1B9GNB0"/>
<feature type="region of interest" description="Disordered" evidence="1">
    <location>
        <begin position="1"/>
        <end position="83"/>
    </location>
</feature>
<reference evidence="3 4" key="1">
    <citation type="submission" date="2013-07" db="EMBL/GenBank/DDBJ databases">
        <title>The Genome Sequence of Cryptococcus heveanensis BCC8398.</title>
        <authorList>
            <consortium name="The Broad Institute Genome Sequencing Platform"/>
            <person name="Cuomo C."/>
            <person name="Litvintseva A."/>
            <person name="Chen Y."/>
            <person name="Heitman J."/>
            <person name="Sun S."/>
            <person name="Springer D."/>
            <person name="Dromer F."/>
            <person name="Young S.K."/>
            <person name="Zeng Q."/>
            <person name="Gargeya S."/>
            <person name="Fitzgerald M."/>
            <person name="Abouelleil A."/>
            <person name="Alvarado L."/>
            <person name="Berlin A.M."/>
            <person name="Chapman S.B."/>
            <person name="Dewar J."/>
            <person name="Goldberg J."/>
            <person name="Griggs A."/>
            <person name="Gujja S."/>
            <person name="Hansen M."/>
            <person name="Howarth C."/>
            <person name="Imamovic A."/>
            <person name="Larimer J."/>
            <person name="McCowan C."/>
            <person name="Murphy C."/>
            <person name="Pearson M."/>
            <person name="Priest M."/>
            <person name="Roberts A."/>
            <person name="Saif S."/>
            <person name="Shea T."/>
            <person name="Sykes S."/>
            <person name="Wortman J."/>
            <person name="Nusbaum C."/>
            <person name="Birren B."/>
        </authorList>
    </citation>
    <scope>NUCLEOTIDE SEQUENCE [LARGE SCALE GENOMIC DNA]</scope>
    <source>
        <strain evidence="3 4">BCC8398</strain>
    </source>
</reference>
<evidence type="ECO:0000256" key="2">
    <source>
        <dbReference type="SAM" id="Phobius"/>
    </source>
</evidence>
<sequence length="204" mass="21122">MSNTKPTYAAIVNSDNTSADSGVAGAGSTAVKGGSPATAASGGGAGAGPSDAPPPYSAPSHPAQHQRQTQPHQTILPPPRQPQVFYTGQHLESGFVNGAGGAGAGSPWVQPPPHVAKSRAIRRFWGAFFWAWVIWILVGLLIGGGISDVNSAPPHRHGHWDKHGDWHDDRLGVGVIHSSSLQAQAQAQAEEVSVAGDIWPDFAS</sequence>
<evidence type="ECO:0000313" key="4">
    <source>
        <dbReference type="Proteomes" id="UP000092666"/>
    </source>
</evidence>
<keyword evidence="2" id="KW-0472">Membrane</keyword>
<dbReference type="OrthoDB" id="2571549at2759"/>
<keyword evidence="2" id="KW-1133">Transmembrane helix</keyword>
<dbReference type="EMBL" id="KI669508">
    <property type="protein sequence ID" value="OCF32463.1"/>
    <property type="molecule type" value="Genomic_DNA"/>
</dbReference>